<reference evidence="3 4" key="1">
    <citation type="submission" date="2024-11" db="EMBL/GenBank/DDBJ databases">
        <title>A near-complete genome assembly of Cinchona calisaya.</title>
        <authorList>
            <person name="Lian D.C."/>
            <person name="Zhao X.W."/>
            <person name="Wei L."/>
        </authorList>
    </citation>
    <scope>NUCLEOTIDE SEQUENCE [LARGE SCALE GENOMIC DNA]</scope>
    <source>
        <tissue evidence="3">Nenye</tissue>
    </source>
</reference>
<feature type="transmembrane region" description="Helical" evidence="2">
    <location>
        <begin position="20"/>
        <end position="36"/>
    </location>
</feature>
<evidence type="ECO:0000256" key="2">
    <source>
        <dbReference type="SAM" id="Phobius"/>
    </source>
</evidence>
<feature type="compositionally biased region" description="Polar residues" evidence="1">
    <location>
        <begin position="253"/>
        <end position="263"/>
    </location>
</feature>
<dbReference type="EMBL" id="JBJUIK010000015">
    <property type="protein sequence ID" value="KAL3502866.1"/>
    <property type="molecule type" value="Genomic_DNA"/>
</dbReference>
<gene>
    <name evidence="3" type="ORF">ACH5RR_037315</name>
</gene>
<dbReference type="AlphaFoldDB" id="A0ABD2Y5S7"/>
<protein>
    <submittedName>
        <fullName evidence="3">Uncharacterized protein</fullName>
    </submittedName>
</protein>
<keyword evidence="4" id="KW-1185">Reference proteome</keyword>
<evidence type="ECO:0000313" key="3">
    <source>
        <dbReference type="EMBL" id="KAL3502866.1"/>
    </source>
</evidence>
<name>A0ABD2Y5S7_9GENT</name>
<proteinExistence type="predicted"/>
<organism evidence="3 4">
    <name type="scientific">Cinchona calisaya</name>
    <dbReference type="NCBI Taxonomy" id="153742"/>
    <lineage>
        <taxon>Eukaryota</taxon>
        <taxon>Viridiplantae</taxon>
        <taxon>Streptophyta</taxon>
        <taxon>Embryophyta</taxon>
        <taxon>Tracheophyta</taxon>
        <taxon>Spermatophyta</taxon>
        <taxon>Magnoliopsida</taxon>
        <taxon>eudicotyledons</taxon>
        <taxon>Gunneridae</taxon>
        <taxon>Pentapetalae</taxon>
        <taxon>asterids</taxon>
        <taxon>lamiids</taxon>
        <taxon>Gentianales</taxon>
        <taxon>Rubiaceae</taxon>
        <taxon>Cinchonoideae</taxon>
        <taxon>Cinchoneae</taxon>
        <taxon>Cinchona</taxon>
    </lineage>
</organism>
<evidence type="ECO:0000313" key="4">
    <source>
        <dbReference type="Proteomes" id="UP001630127"/>
    </source>
</evidence>
<evidence type="ECO:0000256" key="1">
    <source>
        <dbReference type="SAM" id="MobiDB-lite"/>
    </source>
</evidence>
<sequence>MDSKGGPKVVAVKRGIKRNIFSLVVPLCFVLIGFYGDGPPCETVGNTNQIMGYVPKELMATSPKLMEIDNQKVQDVHMWFGGYIEWEPKVRYVGEKKALFERKRTSETTFDKLVAMHNKVDPGSEVNFYFRHPDCSFDGQLLSAIGRDGNDNMYPIALAVVEAEMYDSWWSFLNELMTNVGIDNRVGWTFILDRQKGLTASSTNPQDFNRAMEELQKPDPKVGNTVNATGAIARMVDRGLAGTSSTFGTDIGSSATHVGSAQQGIGKPLASHPNYQQESA</sequence>
<dbReference type="PANTHER" id="PTHR31973">
    <property type="entry name" value="POLYPROTEIN, PUTATIVE-RELATED"/>
    <property type="match status" value="1"/>
</dbReference>
<dbReference type="Proteomes" id="UP001630127">
    <property type="component" value="Unassembled WGS sequence"/>
</dbReference>
<comment type="caution">
    <text evidence="3">The sequence shown here is derived from an EMBL/GenBank/DDBJ whole genome shotgun (WGS) entry which is preliminary data.</text>
</comment>
<accession>A0ABD2Y5S7</accession>
<keyword evidence="2" id="KW-0812">Transmembrane</keyword>
<keyword evidence="2" id="KW-1133">Transmembrane helix</keyword>
<feature type="region of interest" description="Disordered" evidence="1">
    <location>
        <begin position="253"/>
        <end position="280"/>
    </location>
</feature>
<keyword evidence="2" id="KW-0472">Membrane</keyword>
<dbReference type="PANTHER" id="PTHR31973:SF187">
    <property type="entry name" value="MUTATOR TRANSPOSASE MUDRA PROTEIN"/>
    <property type="match status" value="1"/>
</dbReference>